<reference evidence="3" key="1">
    <citation type="journal article" date="2002" name="Nature">
        <title>The genome sequence and structure of rice chromosome 1.</title>
        <authorList>
            <person name="Sasaki T."/>
            <person name="Matsumoto T."/>
            <person name="Yamamoto K."/>
            <person name="Sakata K."/>
            <person name="Baba T."/>
            <person name="Katayose Y."/>
            <person name="Wu J."/>
            <person name="Niimura Y."/>
            <person name="Cheng Z."/>
            <person name="Nagamura Y."/>
            <person name="Antonio B.A."/>
            <person name="Kanamori H."/>
            <person name="Hosokawa S."/>
            <person name="Masukawa M."/>
            <person name="Arikawa K."/>
            <person name="Chiden Y."/>
            <person name="Hayashi M."/>
            <person name="Okamoto M."/>
            <person name="Ando T."/>
            <person name="Aoki H."/>
            <person name="Arita K."/>
            <person name="Hamada M."/>
            <person name="Harada C."/>
            <person name="Hijishita S."/>
            <person name="Honda M."/>
            <person name="Ichikawa Y."/>
            <person name="Idonuma A."/>
            <person name="Iijima M."/>
            <person name="Ikeda M."/>
            <person name="Ikeno M."/>
            <person name="Itoh S."/>
            <person name="Itoh T."/>
            <person name="Itoh Y."/>
            <person name="Itoh Y."/>
            <person name="Iwabuchi A."/>
            <person name="Kamiya K."/>
            <person name="Karasawa W."/>
            <person name="Katagiri S."/>
            <person name="Kikuta A."/>
            <person name="Kobayashi N."/>
            <person name="Kono I."/>
            <person name="Machita K."/>
            <person name="Maehara T."/>
            <person name="Mizuno H."/>
            <person name="Mizubayashi T."/>
            <person name="Mukai Y."/>
            <person name="Nagasaki H."/>
            <person name="Nakashima M."/>
            <person name="Nakama Y."/>
            <person name="Nakamichi Y."/>
            <person name="Nakamura M."/>
            <person name="Namiki N."/>
            <person name="Negishi M."/>
            <person name="Ohta I."/>
            <person name="Ono N."/>
            <person name="Saji S."/>
            <person name="Sakai K."/>
            <person name="Shibata M."/>
            <person name="Shimokawa T."/>
            <person name="Shomura A."/>
            <person name="Song J."/>
            <person name="Takazaki Y."/>
            <person name="Terasawa K."/>
            <person name="Tsuji K."/>
            <person name="Waki K."/>
            <person name="Yamagata H."/>
            <person name="Yamane H."/>
            <person name="Yoshiki S."/>
            <person name="Yoshihara R."/>
            <person name="Yukawa K."/>
            <person name="Zhong H."/>
            <person name="Iwama H."/>
            <person name="Endo T."/>
            <person name="Ito H."/>
            <person name="Hahn J.H."/>
            <person name="Kim H.I."/>
            <person name="Eun M.Y."/>
            <person name="Yano M."/>
            <person name="Jiang J."/>
            <person name="Gojobori T."/>
        </authorList>
    </citation>
    <scope>NUCLEOTIDE SEQUENCE [LARGE SCALE GENOMIC DNA]</scope>
</reference>
<evidence type="ECO:0000256" key="2">
    <source>
        <dbReference type="SAM" id="Phobius"/>
    </source>
</evidence>
<sequence>MFLFLRYFWFSLPVVSPELRPLAYMTILFLVLVLALLRLHLRARDGGGATGGGGSENNNINRGNTIASSSTGAFSSANIKNDKSYLK</sequence>
<accession>Q5QLX1</accession>
<dbReference type="AlphaFoldDB" id="Q5QLX1"/>
<proteinExistence type="predicted"/>
<keyword evidence="2" id="KW-0812">Transmembrane</keyword>
<organism evidence="3">
    <name type="scientific">Oryza sativa subsp. japonica</name>
    <name type="common">Rice</name>
    <dbReference type="NCBI Taxonomy" id="39947"/>
    <lineage>
        <taxon>Eukaryota</taxon>
        <taxon>Viridiplantae</taxon>
        <taxon>Streptophyta</taxon>
        <taxon>Embryophyta</taxon>
        <taxon>Tracheophyta</taxon>
        <taxon>Spermatophyta</taxon>
        <taxon>Magnoliopsida</taxon>
        <taxon>Liliopsida</taxon>
        <taxon>Poales</taxon>
        <taxon>Poaceae</taxon>
        <taxon>BOP clade</taxon>
        <taxon>Oryzoideae</taxon>
        <taxon>Oryzeae</taxon>
        <taxon>Oryzinae</taxon>
        <taxon>Oryza</taxon>
        <taxon>Oryza sativa</taxon>
    </lineage>
</organism>
<keyword evidence="2" id="KW-0472">Membrane</keyword>
<dbReference type="EMBL" id="AP003563">
    <property type="protein sequence ID" value="BAD73596.1"/>
    <property type="molecule type" value="Genomic_DNA"/>
</dbReference>
<gene>
    <name evidence="3" type="primary">B1168H06.38</name>
</gene>
<evidence type="ECO:0000256" key="1">
    <source>
        <dbReference type="SAM" id="MobiDB-lite"/>
    </source>
</evidence>
<keyword evidence="2" id="KW-1133">Transmembrane helix</keyword>
<protein>
    <submittedName>
        <fullName evidence="3">Uncharacterized protein</fullName>
    </submittedName>
</protein>
<feature type="region of interest" description="Disordered" evidence="1">
    <location>
        <begin position="47"/>
        <end position="87"/>
    </location>
</feature>
<feature type="compositionally biased region" description="Polar residues" evidence="1">
    <location>
        <begin position="56"/>
        <end position="79"/>
    </location>
</feature>
<feature type="transmembrane region" description="Helical" evidence="2">
    <location>
        <begin position="22"/>
        <end position="41"/>
    </location>
</feature>
<dbReference type="Proteomes" id="UP000817658">
    <property type="component" value="Chromosome 1"/>
</dbReference>
<evidence type="ECO:0000313" key="3">
    <source>
        <dbReference type="EMBL" id="BAD73596.1"/>
    </source>
</evidence>
<name>Q5QLX1_ORYSJ</name>